<dbReference type="PANTHER" id="PTHR10344:SF4">
    <property type="entry name" value="UMP-CMP KINASE 2, MITOCHONDRIAL"/>
    <property type="match status" value="1"/>
</dbReference>
<name>A0A1F5ISC9_9BACT</name>
<keyword evidence="2 8" id="KW-0808">Transferase</keyword>
<keyword evidence="4 8" id="KW-0547">Nucleotide-binding</keyword>
<evidence type="ECO:0000259" key="9">
    <source>
        <dbReference type="Pfam" id="PF02223"/>
    </source>
</evidence>
<dbReference type="GO" id="GO:0006227">
    <property type="term" value="P:dUDP biosynthetic process"/>
    <property type="evidence" value="ECO:0007669"/>
    <property type="project" value="TreeGrafter"/>
</dbReference>
<dbReference type="GO" id="GO:0006235">
    <property type="term" value="P:dTTP biosynthetic process"/>
    <property type="evidence" value="ECO:0007669"/>
    <property type="project" value="UniProtKB-UniRule"/>
</dbReference>
<evidence type="ECO:0000313" key="11">
    <source>
        <dbReference type="Proteomes" id="UP000176336"/>
    </source>
</evidence>
<dbReference type="PANTHER" id="PTHR10344">
    <property type="entry name" value="THYMIDYLATE KINASE"/>
    <property type="match status" value="1"/>
</dbReference>
<dbReference type="InterPro" id="IPR039430">
    <property type="entry name" value="Thymidylate_kin-like_dom"/>
</dbReference>
<dbReference type="EC" id="2.7.4.9" evidence="8"/>
<dbReference type="Proteomes" id="UP000176336">
    <property type="component" value="Unassembled WGS sequence"/>
</dbReference>
<evidence type="ECO:0000256" key="4">
    <source>
        <dbReference type="ARBA" id="ARBA00022741"/>
    </source>
</evidence>
<dbReference type="GO" id="GO:0006233">
    <property type="term" value="P:dTDP biosynthetic process"/>
    <property type="evidence" value="ECO:0007669"/>
    <property type="project" value="InterPro"/>
</dbReference>
<keyword evidence="3 8" id="KW-0545">Nucleotide biosynthesis</keyword>
<evidence type="ECO:0000256" key="8">
    <source>
        <dbReference type="HAMAP-Rule" id="MF_00165"/>
    </source>
</evidence>
<keyword evidence="5 8" id="KW-0418">Kinase</keyword>
<protein>
    <recommendedName>
        <fullName evidence="8">Thymidylate kinase</fullName>
        <ecNumber evidence="8">2.7.4.9</ecNumber>
    </recommendedName>
    <alternativeName>
        <fullName evidence="8">dTMP kinase</fullName>
    </alternativeName>
</protein>
<dbReference type="GO" id="GO:0004798">
    <property type="term" value="F:dTMP kinase activity"/>
    <property type="evidence" value="ECO:0007669"/>
    <property type="project" value="UniProtKB-UniRule"/>
</dbReference>
<evidence type="ECO:0000313" key="10">
    <source>
        <dbReference type="EMBL" id="OGE19230.1"/>
    </source>
</evidence>
<reference evidence="10 11" key="1">
    <citation type="journal article" date="2016" name="Nat. Commun.">
        <title>Thousands of microbial genomes shed light on interconnected biogeochemical processes in an aquifer system.</title>
        <authorList>
            <person name="Anantharaman K."/>
            <person name="Brown C.T."/>
            <person name="Hug L.A."/>
            <person name="Sharon I."/>
            <person name="Castelle C.J."/>
            <person name="Probst A.J."/>
            <person name="Thomas B.C."/>
            <person name="Singh A."/>
            <person name="Wilkins M.J."/>
            <person name="Karaoz U."/>
            <person name="Brodie E.L."/>
            <person name="Williams K.H."/>
            <person name="Hubbard S.S."/>
            <person name="Banfield J.F."/>
        </authorList>
    </citation>
    <scope>NUCLEOTIDE SEQUENCE [LARGE SCALE GENOMIC DNA]</scope>
</reference>
<dbReference type="Pfam" id="PF02223">
    <property type="entry name" value="Thymidylate_kin"/>
    <property type="match status" value="1"/>
</dbReference>
<evidence type="ECO:0000256" key="1">
    <source>
        <dbReference type="ARBA" id="ARBA00009776"/>
    </source>
</evidence>
<dbReference type="InterPro" id="IPR018094">
    <property type="entry name" value="Thymidylate_kinase"/>
</dbReference>
<evidence type="ECO:0000256" key="3">
    <source>
        <dbReference type="ARBA" id="ARBA00022727"/>
    </source>
</evidence>
<dbReference type="GO" id="GO:0005737">
    <property type="term" value="C:cytoplasm"/>
    <property type="evidence" value="ECO:0007669"/>
    <property type="project" value="TreeGrafter"/>
</dbReference>
<dbReference type="HAMAP" id="MF_00165">
    <property type="entry name" value="Thymidylate_kinase"/>
    <property type="match status" value="1"/>
</dbReference>
<sequence length="236" mass="26723">MKQLNNLTMKGLLIVIEGIDGSGKTTQLELLKRSLASRGTPCEAISFPRYGDNIYAELVARYLEGEFGSINDANPYLISLAFAGDRLLAKPQIEKWLSEGKIVLANRYVSANKAHMGAHLPEKEREEFISWLDELEYKTNGMPREDLTILLSVDPKMGQKNVAGRLSDLHEENIKHLEEASKIYLSLAKSQNSWYVIDCMKDEEMKSPEDIHQEIIVILRNVVTKDLLRMQVSQTS</sequence>
<dbReference type="InterPro" id="IPR027417">
    <property type="entry name" value="P-loop_NTPase"/>
</dbReference>
<proteinExistence type="inferred from homology"/>
<keyword evidence="6 8" id="KW-0067">ATP-binding</keyword>
<evidence type="ECO:0000256" key="5">
    <source>
        <dbReference type="ARBA" id="ARBA00022777"/>
    </source>
</evidence>
<dbReference type="AlphaFoldDB" id="A0A1F5ISC9"/>
<comment type="function">
    <text evidence="8">Phosphorylation of dTMP to form dTDP in both de novo and salvage pathways of dTTP synthesis.</text>
</comment>
<comment type="similarity">
    <text evidence="1 8">Belongs to the thymidylate kinase family.</text>
</comment>
<comment type="catalytic activity">
    <reaction evidence="7 8">
        <text>dTMP + ATP = dTDP + ADP</text>
        <dbReference type="Rhea" id="RHEA:13517"/>
        <dbReference type="ChEBI" id="CHEBI:30616"/>
        <dbReference type="ChEBI" id="CHEBI:58369"/>
        <dbReference type="ChEBI" id="CHEBI:63528"/>
        <dbReference type="ChEBI" id="CHEBI:456216"/>
        <dbReference type="EC" id="2.7.4.9"/>
    </reaction>
</comment>
<evidence type="ECO:0000256" key="6">
    <source>
        <dbReference type="ARBA" id="ARBA00022840"/>
    </source>
</evidence>
<evidence type="ECO:0000256" key="7">
    <source>
        <dbReference type="ARBA" id="ARBA00048743"/>
    </source>
</evidence>
<feature type="domain" description="Thymidylate kinase-like" evidence="9">
    <location>
        <begin position="16"/>
        <end position="204"/>
    </location>
</feature>
<accession>A0A1F5ISC9</accession>
<dbReference type="Gene3D" id="3.40.50.300">
    <property type="entry name" value="P-loop containing nucleotide triphosphate hydrolases"/>
    <property type="match status" value="1"/>
</dbReference>
<dbReference type="EMBL" id="MFCR01000003">
    <property type="protein sequence ID" value="OGE19230.1"/>
    <property type="molecule type" value="Genomic_DNA"/>
</dbReference>
<feature type="binding site" evidence="8">
    <location>
        <begin position="18"/>
        <end position="25"/>
    </location>
    <ligand>
        <name>ATP</name>
        <dbReference type="ChEBI" id="CHEBI:30616"/>
    </ligand>
</feature>
<gene>
    <name evidence="8" type="primary">tmk</name>
    <name evidence="10" type="ORF">A2871_00020</name>
</gene>
<organism evidence="10 11">
    <name type="scientific">Candidatus Daviesbacteria bacterium RIFCSPHIGHO2_01_FULL_41_23</name>
    <dbReference type="NCBI Taxonomy" id="1797764"/>
    <lineage>
        <taxon>Bacteria</taxon>
        <taxon>Candidatus Daviesiibacteriota</taxon>
    </lineage>
</organism>
<comment type="caution">
    <text evidence="10">The sequence shown here is derived from an EMBL/GenBank/DDBJ whole genome shotgun (WGS) entry which is preliminary data.</text>
</comment>
<dbReference type="GO" id="GO:0005524">
    <property type="term" value="F:ATP binding"/>
    <property type="evidence" value="ECO:0007669"/>
    <property type="project" value="UniProtKB-UniRule"/>
</dbReference>
<dbReference type="SUPFAM" id="SSF52540">
    <property type="entry name" value="P-loop containing nucleoside triphosphate hydrolases"/>
    <property type="match status" value="1"/>
</dbReference>
<evidence type="ECO:0000256" key="2">
    <source>
        <dbReference type="ARBA" id="ARBA00022679"/>
    </source>
</evidence>
<dbReference type="CDD" id="cd01672">
    <property type="entry name" value="TMPK"/>
    <property type="match status" value="1"/>
</dbReference>